<organism evidence="1 2">
    <name type="scientific">Roseateles asaccharophilus</name>
    <dbReference type="NCBI Taxonomy" id="582607"/>
    <lineage>
        <taxon>Bacteria</taxon>
        <taxon>Pseudomonadati</taxon>
        <taxon>Pseudomonadota</taxon>
        <taxon>Betaproteobacteria</taxon>
        <taxon>Burkholderiales</taxon>
        <taxon>Sphaerotilaceae</taxon>
        <taxon>Roseateles</taxon>
    </lineage>
</organism>
<dbReference type="Proteomes" id="UP001180825">
    <property type="component" value="Unassembled WGS sequence"/>
</dbReference>
<dbReference type="EMBL" id="JAVDXV010000007">
    <property type="protein sequence ID" value="MDR7334552.1"/>
    <property type="molecule type" value="Genomic_DNA"/>
</dbReference>
<name>A0ABU2ABG8_9BURK</name>
<comment type="caution">
    <text evidence="1">The sequence shown here is derived from an EMBL/GenBank/DDBJ whole genome shotgun (WGS) entry which is preliminary data.</text>
</comment>
<proteinExistence type="predicted"/>
<dbReference type="PANTHER" id="PTHR34309">
    <property type="entry name" value="SLR1406 PROTEIN"/>
    <property type="match status" value="1"/>
</dbReference>
<keyword evidence="2" id="KW-1185">Reference proteome</keyword>
<evidence type="ECO:0000313" key="1">
    <source>
        <dbReference type="EMBL" id="MDR7334552.1"/>
    </source>
</evidence>
<dbReference type="Pfam" id="PF03928">
    <property type="entry name" value="HbpS-like"/>
    <property type="match status" value="1"/>
</dbReference>
<dbReference type="SUPFAM" id="SSF143744">
    <property type="entry name" value="GlcG-like"/>
    <property type="match status" value="1"/>
</dbReference>
<dbReference type="InterPro" id="IPR052517">
    <property type="entry name" value="GlcG_carb_metab_protein"/>
</dbReference>
<sequence>MISKPALTKEDAIVILNAAESEAVKHGWKVSLAVCDDGGHLLAFVRLPGANLASTDISQAKARTATLLKRETKGVEEMINQGALRVPVGPEDRWRSRRRRAHRRW</sequence>
<dbReference type="PANTHER" id="PTHR34309:SF1">
    <property type="entry name" value="PROTEIN GLCG"/>
    <property type="match status" value="1"/>
</dbReference>
<accession>A0ABU2ABG8</accession>
<reference evidence="1 2" key="1">
    <citation type="submission" date="2023-07" db="EMBL/GenBank/DDBJ databases">
        <title>Sorghum-associated microbial communities from plants grown in Nebraska, USA.</title>
        <authorList>
            <person name="Schachtman D."/>
        </authorList>
    </citation>
    <scope>NUCLEOTIDE SEQUENCE [LARGE SCALE GENOMIC DNA]</scope>
    <source>
        <strain evidence="1 2">BE316</strain>
    </source>
</reference>
<evidence type="ECO:0000313" key="2">
    <source>
        <dbReference type="Proteomes" id="UP001180825"/>
    </source>
</evidence>
<gene>
    <name evidence="1" type="ORF">J2X21_003708</name>
</gene>
<protein>
    <submittedName>
        <fullName evidence="1">Uncharacterized protein GlcG (DUF336 family)</fullName>
    </submittedName>
</protein>
<dbReference type="InterPro" id="IPR005624">
    <property type="entry name" value="PduO/GlcC-like"/>
</dbReference>
<dbReference type="Gene3D" id="3.30.450.150">
    <property type="entry name" value="Haem-degrading domain"/>
    <property type="match status" value="1"/>
</dbReference>
<dbReference type="InterPro" id="IPR038084">
    <property type="entry name" value="PduO/GlcC-like_sf"/>
</dbReference>